<sequence>MKISFITTIYWTENDVEPFACACFEAAGELGLTCEVLFVNDGSPDNGLEVAKSLAERDARVLVVDLSRNFGQHKALWTGMTMASGDFLMILDGDLEEDPRWVKQFFDAMKANAVDVVYGVQQRPKGNPLYRFCRNAFYRALDIVSDFQFPRDVCTARLMTRRYVDALLLHDEREGFLVGLMHVTGFKQLPVTVDKPTLSQTTYTFKKLIRLFLMAITAFSITPLIWVFLSGVTISMAAFVFIFYLIARYFITGIGVPGWTSVMAAVMLFSGILTLFNGLIAIYIGSIFLEVKRRPRVIVTAVYRKQVDET</sequence>
<dbReference type="SUPFAM" id="SSF53448">
    <property type="entry name" value="Nucleotide-diphospho-sugar transferases"/>
    <property type="match status" value="1"/>
</dbReference>
<evidence type="ECO:0000256" key="3">
    <source>
        <dbReference type="ARBA" id="ARBA00022679"/>
    </source>
</evidence>
<evidence type="ECO:0000313" key="9">
    <source>
        <dbReference type="EMBL" id="QCM03072.1"/>
    </source>
</evidence>
<dbReference type="GO" id="GO:0016757">
    <property type="term" value="F:glycosyltransferase activity"/>
    <property type="evidence" value="ECO:0007669"/>
    <property type="project" value="UniProtKB-KW"/>
</dbReference>
<dbReference type="AlphaFoldDB" id="A0AAE6BT28"/>
<dbReference type="PANTHER" id="PTHR48090">
    <property type="entry name" value="UNDECAPRENYL-PHOSPHATE 4-DEOXY-4-FORMAMIDO-L-ARABINOSE TRANSFERASE-RELATED"/>
    <property type="match status" value="1"/>
</dbReference>
<dbReference type="GO" id="GO:0005886">
    <property type="term" value="C:plasma membrane"/>
    <property type="evidence" value="ECO:0007669"/>
    <property type="project" value="TreeGrafter"/>
</dbReference>
<proteinExistence type="predicted"/>
<reference evidence="9 10" key="1">
    <citation type="submission" date="2019-04" db="EMBL/GenBank/DDBJ databases">
        <title>Complete genome sequence of Agrobacterium tumefaciens CFBP6624.</title>
        <authorList>
            <person name="Haryono M."/>
            <person name="Lin Y.-C."/>
            <person name="Lai E.-M."/>
            <person name="Kuo C.-H."/>
        </authorList>
    </citation>
    <scope>NUCLEOTIDE SEQUENCE [LARGE SCALE GENOMIC DNA]</scope>
    <source>
        <strain evidence="9 10">CFBP6624</strain>
    </source>
</reference>
<keyword evidence="4 7" id="KW-0812">Transmembrane</keyword>
<evidence type="ECO:0000313" key="10">
    <source>
        <dbReference type="Proteomes" id="UP000298646"/>
    </source>
</evidence>
<feature type="transmembrane region" description="Helical" evidence="7">
    <location>
        <begin position="208"/>
        <end position="229"/>
    </location>
</feature>
<dbReference type="Proteomes" id="UP000298646">
    <property type="component" value="Chromosome linear"/>
</dbReference>
<accession>A0AAE6BT28</accession>
<keyword evidence="6 7" id="KW-0472">Membrane</keyword>
<feature type="transmembrane region" description="Helical" evidence="7">
    <location>
        <begin position="262"/>
        <end position="289"/>
    </location>
</feature>
<dbReference type="PANTHER" id="PTHR48090:SF1">
    <property type="entry name" value="PROPHAGE BACTOPRENOL GLUCOSYL TRANSFERASE HOMOLOG"/>
    <property type="match status" value="1"/>
</dbReference>
<keyword evidence="3" id="KW-0808">Transferase</keyword>
<feature type="transmembrane region" description="Helical" evidence="7">
    <location>
        <begin position="236"/>
        <end position="256"/>
    </location>
</feature>
<dbReference type="InterPro" id="IPR050256">
    <property type="entry name" value="Glycosyltransferase_2"/>
</dbReference>
<evidence type="ECO:0000256" key="7">
    <source>
        <dbReference type="SAM" id="Phobius"/>
    </source>
</evidence>
<evidence type="ECO:0000259" key="8">
    <source>
        <dbReference type="Pfam" id="PF00535"/>
    </source>
</evidence>
<dbReference type="EMBL" id="CP039908">
    <property type="protein sequence ID" value="QCM03072.1"/>
    <property type="molecule type" value="Genomic_DNA"/>
</dbReference>
<dbReference type="InterPro" id="IPR029044">
    <property type="entry name" value="Nucleotide-diphossugar_trans"/>
</dbReference>
<gene>
    <name evidence="9" type="ORF">CFBP6624_23375</name>
</gene>
<comment type="subcellular location">
    <subcellularLocation>
        <location evidence="1">Membrane</location>
        <topology evidence="1">Multi-pass membrane protein</topology>
    </subcellularLocation>
</comment>
<evidence type="ECO:0000256" key="4">
    <source>
        <dbReference type="ARBA" id="ARBA00022692"/>
    </source>
</evidence>
<dbReference type="InterPro" id="IPR001173">
    <property type="entry name" value="Glyco_trans_2-like"/>
</dbReference>
<organism evidence="9 10">
    <name type="scientific">Agrobacterium tumefaciens</name>
    <dbReference type="NCBI Taxonomy" id="358"/>
    <lineage>
        <taxon>Bacteria</taxon>
        <taxon>Pseudomonadati</taxon>
        <taxon>Pseudomonadota</taxon>
        <taxon>Alphaproteobacteria</taxon>
        <taxon>Hyphomicrobiales</taxon>
        <taxon>Rhizobiaceae</taxon>
        <taxon>Rhizobium/Agrobacterium group</taxon>
        <taxon>Agrobacterium</taxon>
        <taxon>Agrobacterium tumefaciens complex</taxon>
    </lineage>
</organism>
<feature type="domain" description="Glycosyltransferase 2-like" evidence="8">
    <location>
        <begin position="17"/>
        <end position="165"/>
    </location>
</feature>
<name>A0AAE6BT28_AGRTU</name>
<evidence type="ECO:0000256" key="6">
    <source>
        <dbReference type="ARBA" id="ARBA00023136"/>
    </source>
</evidence>
<dbReference type="Gene3D" id="3.90.550.10">
    <property type="entry name" value="Spore Coat Polysaccharide Biosynthesis Protein SpsA, Chain A"/>
    <property type="match status" value="1"/>
</dbReference>
<evidence type="ECO:0000256" key="1">
    <source>
        <dbReference type="ARBA" id="ARBA00004141"/>
    </source>
</evidence>
<keyword evidence="2" id="KW-0328">Glycosyltransferase</keyword>
<protein>
    <submittedName>
        <fullName evidence="9">Glycosyltransferase family 2 protein</fullName>
    </submittedName>
</protein>
<dbReference type="Pfam" id="PF00535">
    <property type="entry name" value="Glycos_transf_2"/>
    <property type="match status" value="1"/>
</dbReference>
<evidence type="ECO:0000256" key="2">
    <source>
        <dbReference type="ARBA" id="ARBA00022676"/>
    </source>
</evidence>
<keyword evidence="5 7" id="KW-1133">Transmembrane helix</keyword>
<dbReference type="RefSeq" id="WP_137087827.1">
    <property type="nucleotide sequence ID" value="NZ_CP039908.1"/>
</dbReference>
<evidence type="ECO:0000256" key="5">
    <source>
        <dbReference type="ARBA" id="ARBA00022989"/>
    </source>
</evidence>
<dbReference type="CDD" id="cd04187">
    <property type="entry name" value="DPM1_like_bac"/>
    <property type="match status" value="1"/>
</dbReference>